<feature type="domain" description="Cupin type-2" evidence="1">
    <location>
        <begin position="32"/>
        <end position="96"/>
    </location>
</feature>
<gene>
    <name evidence="2" type="ORF">GCM10009554_17840</name>
</gene>
<evidence type="ECO:0000259" key="1">
    <source>
        <dbReference type="Pfam" id="PF07883"/>
    </source>
</evidence>
<dbReference type="Proteomes" id="UP001500542">
    <property type="component" value="Unassembled WGS sequence"/>
</dbReference>
<name>A0ABP4AC42_9ACTN</name>
<dbReference type="PANTHER" id="PTHR43346:SF1">
    <property type="entry name" value="QUERCETIN 2,3-DIOXYGENASE-RELATED"/>
    <property type="match status" value="1"/>
</dbReference>
<keyword evidence="3" id="KW-1185">Reference proteome</keyword>
<evidence type="ECO:0000313" key="3">
    <source>
        <dbReference type="Proteomes" id="UP001500542"/>
    </source>
</evidence>
<dbReference type="SUPFAM" id="SSF51182">
    <property type="entry name" value="RmlC-like cupins"/>
    <property type="match status" value="1"/>
</dbReference>
<dbReference type="InterPro" id="IPR052538">
    <property type="entry name" value="Flavonoid_dioxygenase-like"/>
</dbReference>
<proteinExistence type="predicted"/>
<protein>
    <recommendedName>
        <fullName evidence="1">Cupin type-2 domain-containing protein</fullName>
    </recommendedName>
</protein>
<dbReference type="InterPro" id="IPR011051">
    <property type="entry name" value="RmlC_Cupin_sf"/>
</dbReference>
<dbReference type="Gene3D" id="2.60.120.10">
    <property type="entry name" value="Jelly Rolls"/>
    <property type="match status" value="1"/>
</dbReference>
<evidence type="ECO:0000313" key="2">
    <source>
        <dbReference type="EMBL" id="GAA0932996.1"/>
    </source>
</evidence>
<dbReference type="InterPro" id="IPR014710">
    <property type="entry name" value="RmlC-like_jellyroll"/>
</dbReference>
<reference evidence="3" key="1">
    <citation type="journal article" date="2019" name="Int. J. Syst. Evol. Microbiol.">
        <title>The Global Catalogue of Microorganisms (GCM) 10K type strain sequencing project: providing services to taxonomists for standard genome sequencing and annotation.</title>
        <authorList>
            <consortium name="The Broad Institute Genomics Platform"/>
            <consortium name="The Broad Institute Genome Sequencing Center for Infectious Disease"/>
            <person name="Wu L."/>
            <person name="Ma J."/>
        </authorList>
    </citation>
    <scope>NUCLEOTIDE SEQUENCE [LARGE SCALE GENOMIC DNA]</scope>
    <source>
        <strain evidence="3">JCM 10977</strain>
    </source>
</reference>
<dbReference type="Pfam" id="PF07883">
    <property type="entry name" value="Cupin_2"/>
    <property type="match status" value="1"/>
</dbReference>
<sequence>MHKISGAGEFKHELPSHYVDQLTTKSLSVGTYSIPVGETDDQQPHREDEIYVVTTGRATLVTPSRTELIGPGDVLFVPAEEPHRFVDVTEDLALLVFFAPPYTGRHPDLPHPADAS</sequence>
<organism evidence="2 3">
    <name type="scientific">Kribbella koreensis</name>
    <dbReference type="NCBI Taxonomy" id="57909"/>
    <lineage>
        <taxon>Bacteria</taxon>
        <taxon>Bacillati</taxon>
        <taxon>Actinomycetota</taxon>
        <taxon>Actinomycetes</taxon>
        <taxon>Propionibacteriales</taxon>
        <taxon>Kribbellaceae</taxon>
        <taxon>Kribbella</taxon>
    </lineage>
</organism>
<dbReference type="EMBL" id="BAAAHK010000004">
    <property type="protein sequence ID" value="GAA0932996.1"/>
    <property type="molecule type" value="Genomic_DNA"/>
</dbReference>
<dbReference type="InterPro" id="IPR013096">
    <property type="entry name" value="Cupin_2"/>
</dbReference>
<accession>A0ABP4AC42</accession>
<dbReference type="PANTHER" id="PTHR43346">
    <property type="entry name" value="LIGAND BINDING DOMAIN PROTEIN, PUTATIVE (AFU_ORTHOLOGUE AFUA_6G14370)-RELATED"/>
    <property type="match status" value="1"/>
</dbReference>
<dbReference type="RefSeq" id="WP_343966837.1">
    <property type="nucleotide sequence ID" value="NZ_BAAAHK010000004.1"/>
</dbReference>
<comment type="caution">
    <text evidence="2">The sequence shown here is derived from an EMBL/GenBank/DDBJ whole genome shotgun (WGS) entry which is preliminary data.</text>
</comment>